<evidence type="ECO:0000313" key="2">
    <source>
        <dbReference type="Proteomes" id="UP001178322"/>
    </source>
</evidence>
<dbReference type="Proteomes" id="UP001178322">
    <property type="component" value="Chromosome"/>
</dbReference>
<evidence type="ECO:0000313" key="1">
    <source>
        <dbReference type="EMBL" id="WHY53851.1"/>
    </source>
</evidence>
<dbReference type="AlphaFoldDB" id="A0AAX3X1S2"/>
<proteinExistence type="predicted"/>
<reference evidence="1" key="1">
    <citation type="submission" date="2023-05" db="EMBL/GenBank/DDBJ databases">
        <title>Comparative genomics of Bacillaceae isolates and their secondary metabolite potential.</title>
        <authorList>
            <person name="Song L."/>
            <person name="Nielsen L.J."/>
            <person name="Mohite O."/>
            <person name="Xu X."/>
            <person name="Weber T."/>
            <person name="Kovacs A.T."/>
        </authorList>
    </citation>
    <scope>NUCLEOTIDE SEQUENCE</scope>
    <source>
        <strain evidence="1">LY1</strain>
    </source>
</reference>
<dbReference type="EMBL" id="CP126101">
    <property type="protein sequence ID" value="WHY53851.1"/>
    <property type="molecule type" value="Genomic_DNA"/>
</dbReference>
<accession>A0AAX3X1S2</accession>
<organism evidence="1 2">
    <name type="scientific">Lysinibacillus pakistanensis</name>
    <dbReference type="NCBI Taxonomy" id="759811"/>
    <lineage>
        <taxon>Bacteria</taxon>
        <taxon>Bacillati</taxon>
        <taxon>Bacillota</taxon>
        <taxon>Bacilli</taxon>
        <taxon>Bacillales</taxon>
        <taxon>Bacillaceae</taxon>
        <taxon>Lysinibacillus</taxon>
    </lineage>
</organism>
<gene>
    <name evidence="1" type="ORF">QNH24_11625</name>
</gene>
<protein>
    <submittedName>
        <fullName evidence="1">Uncharacterized protein</fullName>
    </submittedName>
</protein>
<sequence>MTQKDLDESVETVSQAQLSVILGISTSRIRQLDKENALVKIGRGKYDLPKSIQKYIEFQISKATAETEDELNKLKEDTLWTRARRMKSEMEYKIMAGELHRSEDIKEVMNDMLARFRSQLLAFPTKAAPKVIGVTEIMVVRETLKEEIYELMQELSNYDPDVFYEKSDDKIYVESPGDSNANDS</sequence>
<name>A0AAX3X1S2_9BACI</name>
<dbReference type="RefSeq" id="WP_283872324.1">
    <property type="nucleotide sequence ID" value="NZ_CP126101.1"/>
</dbReference>